<dbReference type="AlphaFoldDB" id="A0A7S8EDQ4"/>
<evidence type="ECO:0000313" key="1">
    <source>
        <dbReference type="EMBL" id="QPC85085.1"/>
    </source>
</evidence>
<protein>
    <recommendedName>
        <fullName evidence="3">STAS/SEC14 domain-containing protein</fullName>
    </recommendedName>
</protein>
<keyword evidence="2" id="KW-1185">Reference proteome</keyword>
<organism evidence="1 2">
    <name type="scientific">Phototrophicus methaneseepsis</name>
    <dbReference type="NCBI Taxonomy" id="2710758"/>
    <lineage>
        <taxon>Bacteria</taxon>
        <taxon>Bacillati</taxon>
        <taxon>Chloroflexota</taxon>
        <taxon>Candidatus Thermofontia</taxon>
        <taxon>Phototrophicales</taxon>
        <taxon>Phototrophicaceae</taxon>
        <taxon>Phototrophicus</taxon>
    </lineage>
</organism>
<name>A0A7S8EDQ4_9CHLR</name>
<evidence type="ECO:0008006" key="3">
    <source>
        <dbReference type="Google" id="ProtNLM"/>
    </source>
</evidence>
<accession>A0A7S8EDQ4</accession>
<dbReference type="EMBL" id="CP062983">
    <property type="protein sequence ID" value="QPC85085.1"/>
    <property type="molecule type" value="Genomic_DNA"/>
</dbReference>
<dbReference type="RefSeq" id="WP_195173148.1">
    <property type="nucleotide sequence ID" value="NZ_CP062983.1"/>
</dbReference>
<evidence type="ECO:0000313" key="2">
    <source>
        <dbReference type="Proteomes" id="UP000594468"/>
    </source>
</evidence>
<gene>
    <name evidence="1" type="ORF">G4Y79_12170</name>
</gene>
<dbReference type="KEGG" id="pmet:G4Y79_12170"/>
<reference evidence="1 2" key="1">
    <citation type="submission" date="2020-02" db="EMBL/GenBank/DDBJ databases">
        <authorList>
            <person name="Zheng R.K."/>
            <person name="Sun C.M."/>
        </authorList>
    </citation>
    <scope>NUCLEOTIDE SEQUENCE [LARGE SCALE GENOMIC DNA]</scope>
    <source>
        <strain evidence="2">rifampicinis</strain>
    </source>
</reference>
<sequence>MLNKIYWQVPGRVIVTEYAGAVSVDDLVFGGETVVQLIDIKGQQPYVHAIIDTSKRANVDDASFLNEASIASIQQSLQTHPLAGWTVIIDPRSGRMNRWIRQLSGRAHQAHYHICGSLDDALAFLSKQDTTLTN</sequence>
<dbReference type="Proteomes" id="UP000594468">
    <property type="component" value="Chromosome"/>
</dbReference>
<proteinExistence type="predicted"/>